<keyword evidence="3" id="KW-1185">Reference proteome</keyword>
<name>A0AAD3D448_9STRA</name>
<reference evidence="2 3" key="1">
    <citation type="journal article" date="2021" name="Sci. Rep.">
        <title>The genome of the diatom Chaetoceros tenuissimus carries an ancient integrated fragment of an extant virus.</title>
        <authorList>
            <person name="Hongo Y."/>
            <person name="Kimura K."/>
            <person name="Takaki Y."/>
            <person name="Yoshida Y."/>
            <person name="Baba S."/>
            <person name="Kobayashi G."/>
            <person name="Nagasaki K."/>
            <person name="Hano T."/>
            <person name="Tomaru Y."/>
        </authorList>
    </citation>
    <scope>NUCLEOTIDE SEQUENCE [LARGE SCALE GENOMIC DNA]</scope>
    <source>
        <strain evidence="2 3">NIES-3715</strain>
    </source>
</reference>
<proteinExistence type="predicted"/>
<gene>
    <name evidence="2" type="ORF">CTEN210_12200</name>
</gene>
<dbReference type="AlphaFoldDB" id="A0AAD3D448"/>
<evidence type="ECO:0000256" key="1">
    <source>
        <dbReference type="SAM" id="MobiDB-lite"/>
    </source>
</evidence>
<feature type="region of interest" description="Disordered" evidence="1">
    <location>
        <begin position="105"/>
        <end position="127"/>
    </location>
</feature>
<sequence length="289" mass="33545">MEDDEDELNIESIQELDLDRDPNDPIIRFKEPANCTNIDYRGKCSLKSDDLMRLQELSTEIEDTAELGVVACALFIMLQQDKSKDDAMDYWFDNMDTRFSLDLNSNSSSSGLDNSSRSGSESDSDIEMDNVFNEVNRDCIDTFFKEDGIFEKVQMEQEISLDDDLWYSSIILVFSLIIGCVAEDLHQFLLSVVDISTIRESEWNAVQSSLKKAKTNRSIDDFNESDIRTLTRFKREQLHILKNNFFGEYPKDTYIFKNNKFTFEETLITKRLKLLKLSLHPDLKLHLMV</sequence>
<evidence type="ECO:0000313" key="3">
    <source>
        <dbReference type="Proteomes" id="UP001054902"/>
    </source>
</evidence>
<dbReference type="EMBL" id="BLLK01000051">
    <property type="protein sequence ID" value="GFH55724.1"/>
    <property type="molecule type" value="Genomic_DNA"/>
</dbReference>
<protein>
    <submittedName>
        <fullName evidence="2">Uncharacterized protein</fullName>
    </submittedName>
</protein>
<evidence type="ECO:0000313" key="2">
    <source>
        <dbReference type="EMBL" id="GFH55724.1"/>
    </source>
</evidence>
<dbReference type="Proteomes" id="UP001054902">
    <property type="component" value="Unassembled WGS sequence"/>
</dbReference>
<comment type="caution">
    <text evidence="2">The sequence shown here is derived from an EMBL/GenBank/DDBJ whole genome shotgun (WGS) entry which is preliminary data.</text>
</comment>
<accession>A0AAD3D448</accession>
<feature type="compositionally biased region" description="Low complexity" evidence="1">
    <location>
        <begin position="105"/>
        <end position="121"/>
    </location>
</feature>
<organism evidence="2 3">
    <name type="scientific">Chaetoceros tenuissimus</name>
    <dbReference type="NCBI Taxonomy" id="426638"/>
    <lineage>
        <taxon>Eukaryota</taxon>
        <taxon>Sar</taxon>
        <taxon>Stramenopiles</taxon>
        <taxon>Ochrophyta</taxon>
        <taxon>Bacillariophyta</taxon>
        <taxon>Coscinodiscophyceae</taxon>
        <taxon>Chaetocerotophycidae</taxon>
        <taxon>Chaetocerotales</taxon>
        <taxon>Chaetocerotaceae</taxon>
        <taxon>Chaetoceros</taxon>
    </lineage>
</organism>